<dbReference type="InterPro" id="IPR044925">
    <property type="entry name" value="His-Me_finger_sf"/>
</dbReference>
<reference evidence="1 2" key="1">
    <citation type="submission" date="2023-02" db="EMBL/GenBank/DDBJ databases">
        <title>LHISI_Scaffold_Assembly.</title>
        <authorList>
            <person name="Stuart O.P."/>
            <person name="Cleave R."/>
            <person name="Magrath M.J.L."/>
            <person name="Mikheyev A.S."/>
        </authorList>
    </citation>
    <scope>NUCLEOTIDE SEQUENCE [LARGE SCALE GENOMIC DNA]</scope>
    <source>
        <strain evidence="1">Daus_M_001</strain>
        <tissue evidence="1">Leg muscle</tissue>
    </source>
</reference>
<protein>
    <recommendedName>
        <fullName evidence="3">DNA-directed DNA polymerase</fullName>
    </recommendedName>
</protein>
<dbReference type="InterPro" id="IPR043502">
    <property type="entry name" value="DNA/RNA_pol_sf"/>
</dbReference>
<evidence type="ECO:0000313" key="1">
    <source>
        <dbReference type="EMBL" id="KAJ8887934.1"/>
    </source>
</evidence>
<sequence>MLHETMPNHEPISFCYYVKYEHGYYKPPVTYERSDASTVFVKMLMEEAKSIATHCHICEKPLNGDSVGDHNHLTAKFRGAAHRDCNLSYRNPCFVPVFIHNLSGYDTHLFIRDLGIDENKIDLIPNNEEKNIYFAKHVCEIVSINSLATFPEANSDKRVSIFPMNFLTLLQEKVFTHMTTWVVLKNLETSLPSKDAFYNKLNECSVTDEDYEFARKVWEKFNIKSLREYSELYNKSDVLILSDIMENFRDLCLKTYKLDPAWYFTAPGLAWDAMLKHTKIEPELLTDYDMILMIEKGVRGGISQCCKRNAKANNKYMNAYDSTKEIFYLTYLDANNLYGWAMSQYLPYGGFKWGNTYIYATKIEEVDLEYPHELHDLHKYLPLAPENKITEVYLMYNFHYNILKSKYGENIELCYQDTDSYIYYIKTPDFYSDMKEMVDHFDTSDYKKDNPYGIPLVNKKIIDKMKDECNGKIMEEFIGLKSKMYAINVEGGVKKRAKV</sequence>
<dbReference type="SUPFAM" id="SSF54060">
    <property type="entry name" value="His-Me finger endonucleases"/>
    <property type="match status" value="1"/>
</dbReference>
<dbReference type="PANTHER" id="PTHR31511">
    <property type="entry name" value="PROTEIN CBG23764"/>
    <property type="match status" value="1"/>
</dbReference>
<name>A0ABQ9HV40_9NEOP</name>
<dbReference type="PANTHER" id="PTHR31511:SF12">
    <property type="entry name" value="RHO TERMINATION FACTOR N-TERMINAL DOMAIN-CONTAINING PROTEIN"/>
    <property type="match status" value="1"/>
</dbReference>
<dbReference type="SUPFAM" id="SSF56672">
    <property type="entry name" value="DNA/RNA polymerases"/>
    <property type="match status" value="1"/>
</dbReference>
<gene>
    <name evidence="1" type="ORF">PR048_007418</name>
</gene>
<proteinExistence type="predicted"/>
<accession>A0ABQ9HV40</accession>
<evidence type="ECO:0000313" key="2">
    <source>
        <dbReference type="Proteomes" id="UP001159363"/>
    </source>
</evidence>
<evidence type="ECO:0008006" key="3">
    <source>
        <dbReference type="Google" id="ProtNLM"/>
    </source>
</evidence>
<comment type="caution">
    <text evidence="1">The sequence shown here is derived from an EMBL/GenBank/DDBJ whole genome shotgun (WGS) entry which is preliminary data.</text>
</comment>
<organism evidence="1 2">
    <name type="scientific">Dryococelus australis</name>
    <dbReference type="NCBI Taxonomy" id="614101"/>
    <lineage>
        <taxon>Eukaryota</taxon>
        <taxon>Metazoa</taxon>
        <taxon>Ecdysozoa</taxon>
        <taxon>Arthropoda</taxon>
        <taxon>Hexapoda</taxon>
        <taxon>Insecta</taxon>
        <taxon>Pterygota</taxon>
        <taxon>Neoptera</taxon>
        <taxon>Polyneoptera</taxon>
        <taxon>Phasmatodea</taxon>
        <taxon>Verophasmatodea</taxon>
        <taxon>Anareolatae</taxon>
        <taxon>Phasmatidae</taxon>
        <taxon>Eurycanthinae</taxon>
        <taxon>Dryococelus</taxon>
    </lineage>
</organism>
<dbReference type="EMBL" id="JARBHB010000003">
    <property type="protein sequence ID" value="KAJ8887934.1"/>
    <property type="molecule type" value="Genomic_DNA"/>
</dbReference>
<keyword evidence="2" id="KW-1185">Reference proteome</keyword>
<dbReference type="Proteomes" id="UP001159363">
    <property type="component" value="Chromosome 3"/>
</dbReference>